<evidence type="ECO:0000313" key="4">
    <source>
        <dbReference type="Proteomes" id="UP000091857"/>
    </source>
</evidence>
<name>A0A251JZJ0_MANES</name>
<dbReference type="PANTHER" id="PTHR13213:SF2">
    <property type="entry name" value="MYB-BINDING PROTEIN 1A"/>
    <property type="match status" value="1"/>
</dbReference>
<dbReference type="InterPro" id="IPR007015">
    <property type="entry name" value="DNA_pol_V/MYBBP1A"/>
</dbReference>
<dbReference type="EMBL" id="CM004396">
    <property type="protein sequence ID" value="OAY39418.1"/>
    <property type="molecule type" value="Genomic_DNA"/>
</dbReference>
<proteinExistence type="predicted"/>
<dbReference type="STRING" id="3983.A0A251JZJ0"/>
<dbReference type="GO" id="GO:0006355">
    <property type="term" value="P:regulation of DNA-templated transcription"/>
    <property type="evidence" value="ECO:0007669"/>
    <property type="project" value="InterPro"/>
</dbReference>
<evidence type="ECO:0000313" key="3">
    <source>
        <dbReference type="EMBL" id="OAY39417.1"/>
    </source>
</evidence>
<sequence length="144" mass="16301">MRSAIEQVFKYVCDDVTNDGLLQMLRVIKKDLKPARHQERDSEEYDEDFLGIEEDEIDDVETGETGEIEEQTDDSKAVVEAEEVVKELPEDSDGGMDDDAMFRMETYLAHIFKEGKNHAGGEAAQFQACLVQFSRPFIAGDFPT</sequence>
<protein>
    <submittedName>
        <fullName evidence="3">Uncharacterized protein</fullName>
    </submittedName>
</protein>
<dbReference type="GO" id="GO:0005730">
    <property type="term" value="C:nucleolus"/>
    <property type="evidence" value="ECO:0007669"/>
    <property type="project" value="InterPro"/>
</dbReference>
<dbReference type="AlphaFoldDB" id="A0A251JZJ0"/>
<evidence type="ECO:0000256" key="2">
    <source>
        <dbReference type="ARBA" id="ARBA00023242"/>
    </source>
</evidence>
<reference evidence="3 4" key="1">
    <citation type="submission" date="2016-02" db="EMBL/GenBank/DDBJ databases">
        <title>WGS assembly of Manihot esculenta.</title>
        <authorList>
            <person name="Bredeson J.V."/>
            <person name="Prochnik S.E."/>
            <person name="Lyons J.B."/>
            <person name="Schmutz J."/>
            <person name="Grimwood J."/>
            <person name="Vrebalov J."/>
            <person name="Bart R.S."/>
            <person name="Amuge T."/>
            <person name="Ferguson M.E."/>
            <person name="Green R."/>
            <person name="Putnam N."/>
            <person name="Stites J."/>
            <person name="Rounsley S."/>
            <person name="Rokhsar D.S."/>
        </authorList>
    </citation>
    <scope>NUCLEOTIDE SEQUENCE [LARGE SCALE GENOMIC DNA]</scope>
    <source>
        <strain evidence="4">cv. AM560-2</strain>
        <tissue evidence="3">Leaf</tissue>
    </source>
</reference>
<organism evidence="3 4">
    <name type="scientific">Manihot esculenta</name>
    <name type="common">Cassava</name>
    <name type="synonym">Jatropha manihot</name>
    <dbReference type="NCBI Taxonomy" id="3983"/>
    <lineage>
        <taxon>Eukaryota</taxon>
        <taxon>Viridiplantae</taxon>
        <taxon>Streptophyta</taxon>
        <taxon>Embryophyta</taxon>
        <taxon>Tracheophyta</taxon>
        <taxon>Spermatophyta</taxon>
        <taxon>Magnoliopsida</taxon>
        <taxon>eudicotyledons</taxon>
        <taxon>Gunneridae</taxon>
        <taxon>Pentapetalae</taxon>
        <taxon>rosids</taxon>
        <taxon>fabids</taxon>
        <taxon>Malpighiales</taxon>
        <taxon>Euphorbiaceae</taxon>
        <taxon>Crotonoideae</taxon>
        <taxon>Manihoteae</taxon>
        <taxon>Manihot</taxon>
    </lineage>
</organism>
<dbReference type="Pfam" id="PF04931">
    <property type="entry name" value="DNA_pol_phi"/>
    <property type="match status" value="1"/>
</dbReference>
<evidence type="ECO:0000256" key="1">
    <source>
        <dbReference type="ARBA" id="ARBA00004123"/>
    </source>
</evidence>
<dbReference type="GO" id="GO:0003677">
    <property type="term" value="F:DNA binding"/>
    <property type="evidence" value="ECO:0007669"/>
    <property type="project" value="InterPro"/>
</dbReference>
<dbReference type="Proteomes" id="UP000091857">
    <property type="component" value="Chromosome 10"/>
</dbReference>
<dbReference type="EMBL" id="CM004396">
    <property type="protein sequence ID" value="OAY39417.1"/>
    <property type="molecule type" value="Genomic_DNA"/>
</dbReference>
<dbReference type="Gramene" id="Manes.10G093300.1.v8.1">
    <property type="protein sequence ID" value="Manes.10G093300.1.v8.1.CDS"/>
    <property type="gene ID" value="Manes.10G093300.v8.1"/>
</dbReference>
<keyword evidence="4" id="KW-1185">Reference proteome</keyword>
<keyword evidence="2" id="KW-0539">Nucleus</keyword>
<comment type="subcellular location">
    <subcellularLocation>
        <location evidence="1">Nucleus</location>
    </subcellularLocation>
</comment>
<dbReference type="PANTHER" id="PTHR13213">
    <property type="entry name" value="MYB-BINDING PROTEIN 1A FAMILY MEMBER"/>
    <property type="match status" value="1"/>
</dbReference>
<gene>
    <name evidence="3" type="ORF">MANES_10G093300</name>
</gene>
<accession>A0A251JZJ0</accession>